<evidence type="ECO:0000313" key="2">
    <source>
        <dbReference type="Proteomes" id="UP001241656"/>
    </source>
</evidence>
<gene>
    <name evidence="1" type="ORF">QGN23_10225</name>
</gene>
<dbReference type="EMBL" id="CP124855">
    <property type="protein sequence ID" value="WHF50807.1"/>
    <property type="molecule type" value="Genomic_DNA"/>
</dbReference>
<proteinExistence type="predicted"/>
<dbReference type="InterPro" id="IPR010985">
    <property type="entry name" value="Ribbon_hlx_hlx"/>
</dbReference>
<dbReference type="InterPro" id="IPR013321">
    <property type="entry name" value="Arc_rbn_hlx_hlx"/>
</dbReference>
<name>A0ABY8RA27_9FLAO</name>
<dbReference type="Proteomes" id="UP001241656">
    <property type="component" value="Chromosome"/>
</dbReference>
<accession>A0ABY8RA27</accession>
<evidence type="ECO:0000313" key="1">
    <source>
        <dbReference type="EMBL" id="WHF50807.1"/>
    </source>
</evidence>
<reference evidence="1 2" key="1">
    <citation type="submission" date="2023-05" db="EMBL/GenBank/DDBJ databases">
        <title>Genomic insight into Chryseobacterium sp. wdc7 isolated forest soil (Gotjawal).</title>
        <authorList>
            <person name="Park S.-J."/>
        </authorList>
    </citation>
    <scope>NUCLEOTIDE SEQUENCE [LARGE SCALE GENOMIC DNA]</scope>
    <source>
        <strain evidence="2">wdc7</strain>
    </source>
</reference>
<sequence>MIKEKKLTSIRLSKNLYAHLQKKAKEENRSVNNYIETLLFESSEYFEPNEDTVAAIEEVQEMIKNKSKDFEVISDVRQFLEELRDEEL</sequence>
<protein>
    <recommendedName>
        <fullName evidence="3">Toxin-antitoxin system protein</fullName>
    </recommendedName>
</protein>
<evidence type="ECO:0008006" key="3">
    <source>
        <dbReference type="Google" id="ProtNLM"/>
    </source>
</evidence>
<keyword evidence="2" id="KW-1185">Reference proteome</keyword>
<dbReference type="Gene3D" id="1.10.1220.10">
    <property type="entry name" value="Met repressor-like"/>
    <property type="match status" value="1"/>
</dbReference>
<dbReference type="RefSeq" id="WP_282904210.1">
    <property type="nucleotide sequence ID" value="NZ_CP124855.1"/>
</dbReference>
<dbReference type="SUPFAM" id="SSF47598">
    <property type="entry name" value="Ribbon-helix-helix"/>
    <property type="match status" value="1"/>
</dbReference>
<organism evidence="1 2">
    <name type="scientific">Chryseobacterium gotjawalense</name>
    <dbReference type="NCBI Taxonomy" id="3042315"/>
    <lineage>
        <taxon>Bacteria</taxon>
        <taxon>Pseudomonadati</taxon>
        <taxon>Bacteroidota</taxon>
        <taxon>Flavobacteriia</taxon>
        <taxon>Flavobacteriales</taxon>
        <taxon>Weeksellaceae</taxon>
        <taxon>Chryseobacterium group</taxon>
        <taxon>Chryseobacterium</taxon>
    </lineage>
</organism>